<dbReference type="AlphaFoldDB" id="A0AAD2DY88"/>
<dbReference type="Proteomes" id="UP000834106">
    <property type="component" value="Chromosome 9"/>
</dbReference>
<evidence type="ECO:0000313" key="2">
    <source>
        <dbReference type="Proteomes" id="UP000834106"/>
    </source>
</evidence>
<gene>
    <name evidence="1" type="ORF">FPE_LOCUS15606</name>
</gene>
<keyword evidence="2" id="KW-1185">Reference proteome</keyword>
<name>A0AAD2DY88_9LAMI</name>
<proteinExistence type="predicted"/>
<accession>A0AAD2DY88</accession>
<protein>
    <submittedName>
        <fullName evidence="1">Uncharacterized protein</fullName>
    </submittedName>
</protein>
<sequence length="115" mass="13119">MPQKSKTPGTCPRHLMSTVLESCYLTSNAEVPFTFHRGTDDKNITNRDELAKNPKKRPKISEVVKMLEDIRMMSKRYLLQQKLVFTEGFDPSFDINDMLRASAEVIGNGTFGKSY</sequence>
<evidence type="ECO:0000313" key="1">
    <source>
        <dbReference type="EMBL" id="CAI9768176.1"/>
    </source>
</evidence>
<organism evidence="1 2">
    <name type="scientific">Fraxinus pennsylvanica</name>
    <dbReference type="NCBI Taxonomy" id="56036"/>
    <lineage>
        <taxon>Eukaryota</taxon>
        <taxon>Viridiplantae</taxon>
        <taxon>Streptophyta</taxon>
        <taxon>Embryophyta</taxon>
        <taxon>Tracheophyta</taxon>
        <taxon>Spermatophyta</taxon>
        <taxon>Magnoliopsida</taxon>
        <taxon>eudicotyledons</taxon>
        <taxon>Gunneridae</taxon>
        <taxon>Pentapetalae</taxon>
        <taxon>asterids</taxon>
        <taxon>lamiids</taxon>
        <taxon>Lamiales</taxon>
        <taxon>Oleaceae</taxon>
        <taxon>Oleeae</taxon>
        <taxon>Fraxinus</taxon>
    </lineage>
</organism>
<reference evidence="1" key="1">
    <citation type="submission" date="2023-05" db="EMBL/GenBank/DDBJ databases">
        <authorList>
            <person name="Huff M."/>
        </authorList>
    </citation>
    <scope>NUCLEOTIDE SEQUENCE</scope>
</reference>
<dbReference type="EMBL" id="OU503044">
    <property type="protein sequence ID" value="CAI9768176.1"/>
    <property type="molecule type" value="Genomic_DNA"/>
</dbReference>